<feature type="repeat" description="ANK" evidence="16">
    <location>
        <begin position="136"/>
        <end position="168"/>
    </location>
</feature>
<keyword evidence="9" id="KW-0638">Presynaptic neurotoxin</keyword>
<dbReference type="PANTHER" id="PTHR24198:SF165">
    <property type="entry name" value="ANKYRIN REPEAT-CONTAINING PROTEIN-RELATED"/>
    <property type="match status" value="1"/>
</dbReference>
<dbReference type="EMBL" id="BMAV01023781">
    <property type="protein sequence ID" value="GFY79886.1"/>
    <property type="molecule type" value="Genomic_DNA"/>
</dbReference>
<evidence type="ECO:0000256" key="9">
    <source>
        <dbReference type="ARBA" id="ARBA00023028"/>
    </source>
</evidence>
<keyword evidence="8" id="KW-0677">Repeat</keyword>
<evidence type="ECO:0000256" key="3">
    <source>
        <dbReference type="ARBA" id="ARBA00022483"/>
    </source>
</evidence>
<dbReference type="Pfam" id="PF00023">
    <property type="entry name" value="Ank"/>
    <property type="match status" value="1"/>
</dbReference>
<dbReference type="GO" id="GO:0006887">
    <property type="term" value="P:exocytosis"/>
    <property type="evidence" value="ECO:0007669"/>
    <property type="project" value="UniProtKB-KW"/>
</dbReference>
<keyword evidence="6" id="KW-0800">Toxin</keyword>
<dbReference type="Pfam" id="PF12796">
    <property type="entry name" value="Ank_2"/>
    <property type="match status" value="1"/>
</dbReference>
<evidence type="ECO:0000256" key="6">
    <source>
        <dbReference type="ARBA" id="ARBA00022656"/>
    </source>
</evidence>
<dbReference type="GO" id="GO:0090729">
    <property type="term" value="F:toxin activity"/>
    <property type="evidence" value="ECO:0007669"/>
    <property type="project" value="UniProtKB-KW"/>
</dbReference>
<dbReference type="OrthoDB" id="341259at2759"/>
<dbReference type="InterPro" id="IPR036770">
    <property type="entry name" value="Ankyrin_rpt-contain_sf"/>
</dbReference>
<dbReference type="PROSITE" id="PS50297">
    <property type="entry name" value="ANK_REP_REGION"/>
    <property type="match status" value="1"/>
</dbReference>
<dbReference type="Gene3D" id="1.25.40.20">
    <property type="entry name" value="Ankyrin repeat-containing domain"/>
    <property type="match status" value="1"/>
</dbReference>
<evidence type="ECO:0000256" key="11">
    <source>
        <dbReference type="ARBA" id="ARBA00023136"/>
    </source>
</evidence>
<keyword evidence="5" id="KW-1052">Target cell membrane</keyword>
<evidence type="ECO:0000313" key="19">
    <source>
        <dbReference type="EMBL" id="GFY65081.1"/>
    </source>
</evidence>
<keyword evidence="18" id="KW-1133">Transmembrane helix</keyword>
<organism evidence="19 21">
    <name type="scientific">Trichonephila inaurata madagascariensis</name>
    <dbReference type="NCBI Taxonomy" id="2747483"/>
    <lineage>
        <taxon>Eukaryota</taxon>
        <taxon>Metazoa</taxon>
        <taxon>Ecdysozoa</taxon>
        <taxon>Arthropoda</taxon>
        <taxon>Chelicerata</taxon>
        <taxon>Arachnida</taxon>
        <taxon>Araneae</taxon>
        <taxon>Araneomorphae</taxon>
        <taxon>Entelegynae</taxon>
        <taxon>Araneoidea</taxon>
        <taxon>Nephilidae</taxon>
        <taxon>Trichonephila</taxon>
        <taxon>Trichonephila inaurata</taxon>
    </lineage>
</organism>
<dbReference type="AlphaFoldDB" id="A0A8X6Y2X6"/>
<evidence type="ECO:0000256" key="1">
    <source>
        <dbReference type="ARBA" id="ARBA00004175"/>
    </source>
</evidence>
<dbReference type="GO" id="GO:0005737">
    <property type="term" value="C:cytoplasm"/>
    <property type="evidence" value="ECO:0007669"/>
    <property type="project" value="TreeGrafter"/>
</dbReference>
<evidence type="ECO:0000256" key="8">
    <source>
        <dbReference type="ARBA" id="ARBA00022737"/>
    </source>
</evidence>
<feature type="compositionally biased region" description="Polar residues" evidence="17">
    <location>
        <begin position="303"/>
        <end position="323"/>
    </location>
</feature>
<dbReference type="GO" id="GO:0044231">
    <property type="term" value="C:host cell presynaptic membrane"/>
    <property type="evidence" value="ECO:0007669"/>
    <property type="project" value="UniProtKB-KW"/>
</dbReference>
<reference evidence="19" key="1">
    <citation type="submission" date="2020-08" db="EMBL/GenBank/DDBJ databases">
        <title>Multicomponent nature underlies the extraordinary mechanical properties of spider dragline silk.</title>
        <authorList>
            <person name="Kono N."/>
            <person name="Nakamura H."/>
            <person name="Mori M."/>
            <person name="Yoshida Y."/>
            <person name="Ohtoshi R."/>
            <person name="Malay A.D."/>
            <person name="Moran D.A.P."/>
            <person name="Tomita M."/>
            <person name="Numata K."/>
            <person name="Arakawa K."/>
        </authorList>
    </citation>
    <scope>NUCLEOTIDE SEQUENCE</scope>
</reference>
<keyword evidence="18" id="KW-0812">Transmembrane</keyword>
<proteinExistence type="inferred from homology"/>
<comment type="subunit">
    <text evidence="14">Homotetramer in membranes.</text>
</comment>
<evidence type="ECO:0000256" key="18">
    <source>
        <dbReference type="SAM" id="Phobius"/>
    </source>
</evidence>
<keyword evidence="3" id="KW-0268">Exocytosis</keyword>
<evidence type="ECO:0000256" key="5">
    <source>
        <dbReference type="ARBA" id="ARBA00022537"/>
    </source>
</evidence>
<feature type="compositionally biased region" description="Low complexity" evidence="17">
    <location>
        <begin position="218"/>
        <end position="230"/>
    </location>
</feature>
<dbReference type="SMART" id="SM00248">
    <property type="entry name" value="ANK"/>
    <property type="match status" value="3"/>
</dbReference>
<evidence type="ECO:0000256" key="17">
    <source>
        <dbReference type="SAM" id="MobiDB-lite"/>
    </source>
</evidence>
<feature type="region of interest" description="Disordered" evidence="17">
    <location>
        <begin position="196"/>
        <end position="244"/>
    </location>
</feature>
<dbReference type="GO" id="GO:0005576">
    <property type="term" value="C:extracellular region"/>
    <property type="evidence" value="ECO:0007669"/>
    <property type="project" value="UniProtKB-SubCell"/>
</dbReference>
<evidence type="ECO:0000256" key="4">
    <source>
        <dbReference type="ARBA" id="ARBA00022525"/>
    </source>
</evidence>
<keyword evidence="21" id="KW-1185">Reference proteome</keyword>
<keyword evidence="11 18" id="KW-0472">Membrane</keyword>
<comment type="similarity">
    <text evidence="13">Belongs to the cationic peptide 01 (latrotoxin) family. 03 (alpha-latrotoxin) subfamily.</text>
</comment>
<dbReference type="Proteomes" id="UP000886998">
    <property type="component" value="Unassembled WGS sequence"/>
</dbReference>
<evidence type="ECO:0000256" key="13">
    <source>
        <dbReference type="ARBA" id="ARBA00049657"/>
    </source>
</evidence>
<evidence type="ECO:0000256" key="15">
    <source>
        <dbReference type="ARBA" id="ARBA00049811"/>
    </source>
</evidence>
<accession>A0A8X6Y2X6</accession>
<evidence type="ECO:0000256" key="10">
    <source>
        <dbReference type="ARBA" id="ARBA00023043"/>
    </source>
</evidence>
<protein>
    <recommendedName>
        <fullName evidence="15">Alpha-latrotoxin</fullName>
    </recommendedName>
</protein>
<evidence type="ECO:0000313" key="21">
    <source>
        <dbReference type="Proteomes" id="UP000886998"/>
    </source>
</evidence>
<comment type="caution">
    <text evidence="19">The sequence shown here is derived from an EMBL/GenBank/DDBJ whole genome shotgun (WGS) entry which is preliminary data.</text>
</comment>
<evidence type="ECO:0000256" key="2">
    <source>
        <dbReference type="ARBA" id="ARBA00004613"/>
    </source>
</evidence>
<comment type="subcellular location">
    <subcellularLocation>
        <location evidence="2">Secreted</location>
    </subcellularLocation>
    <subcellularLocation>
        <location evidence="1">Target cell membrane</location>
    </subcellularLocation>
</comment>
<dbReference type="PANTHER" id="PTHR24198">
    <property type="entry name" value="ANKYRIN REPEAT AND PROTEIN KINASE DOMAIN-CONTAINING PROTEIN"/>
    <property type="match status" value="1"/>
</dbReference>
<gene>
    <name evidence="19" type="primary">TV42_01550</name>
    <name evidence="19" type="ORF">TNIN_35841</name>
    <name evidence="20" type="ORF">TNIN_55381</name>
</gene>
<keyword evidence="10 16" id="KW-0040">ANK repeat</keyword>
<evidence type="ECO:0000256" key="12">
    <source>
        <dbReference type="ARBA" id="ARBA00023298"/>
    </source>
</evidence>
<feature type="transmembrane region" description="Helical" evidence="18">
    <location>
        <begin position="279"/>
        <end position="298"/>
    </location>
</feature>
<keyword evidence="4" id="KW-0964">Secreted</keyword>
<feature type="compositionally biased region" description="Basic and acidic residues" evidence="17">
    <location>
        <begin position="196"/>
        <end position="214"/>
    </location>
</feature>
<dbReference type="SUPFAM" id="SSF48403">
    <property type="entry name" value="Ankyrin repeat"/>
    <property type="match status" value="1"/>
</dbReference>
<evidence type="ECO:0000256" key="14">
    <source>
        <dbReference type="ARBA" id="ARBA00049715"/>
    </source>
</evidence>
<dbReference type="PROSITE" id="PS50088">
    <property type="entry name" value="ANK_REPEAT"/>
    <property type="match status" value="1"/>
</dbReference>
<evidence type="ECO:0000313" key="20">
    <source>
        <dbReference type="EMBL" id="GFY79886.1"/>
    </source>
</evidence>
<keyword evidence="7" id="KW-0528">Neurotoxin</keyword>
<keyword evidence="12" id="KW-1053">Target membrane</keyword>
<dbReference type="GO" id="GO:0044218">
    <property type="term" value="C:other organism cell membrane"/>
    <property type="evidence" value="ECO:0007669"/>
    <property type="project" value="UniProtKB-KW"/>
</dbReference>
<evidence type="ECO:0000256" key="16">
    <source>
        <dbReference type="PROSITE-ProRule" id="PRU00023"/>
    </source>
</evidence>
<dbReference type="EMBL" id="BMAV01015538">
    <property type="protein sequence ID" value="GFY65081.1"/>
    <property type="molecule type" value="Genomic_DNA"/>
</dbReference>
<sequence>MKYEQFSAIYNTLKSASADSSLDQGNVIKTIKDQLLPDSDGYKEWEKGNFSLDHVFTTVNDYGAESKHTLLTCACKLADLKVVDLLLKVEANVNAVGEDGLTPLIIAIEKKFDNPTNKALVDLLIKEADVNAAGADGMTPISKAVERGDLETFEALKKKGANVNIQVCGMSLLKWAEDHKSINRENMEKIIDVLKASSEEKKQTDPESTTEVKEPVGATATSASSSNTSTEPIADNKTPKKNDTTFWSEHKGKIALSIVGLCVAGAVAAYMLAYLAVALALAVLAAVILIGAGIDKFCEKSESPNTKSSDPVVSECCNNTKTV</sequence>
<evidence type="ECO:0000256" key="7">
    <source>
        <dbReference type="ARBA" id="ARBA00022699"/>
    </source>
</evidence>
<name>A0A8X6Y2X6_9ARAC</name>
<feature type="region of interest" description="Disordered" evidence="17">
    <location>
        <begin position="301"/>
        <end position="323"/>
    </location>
</feature>
<dbReference type="InterPro" id="IPR002110">
    <property type="entry name" value="Ankyrin_rpt"/>
</dbReference>